<dbReference type="Pfam" id="PF00648">
    <property type="entry name" value="Peptidase_C2"/>
    <property type="match status" value="1"/>
</dbReference>
<dbReference type="OrthoDB" id="3028068at2759"/>
<reference evidence="4 5" key="1">
    <citation type="submission" date="2014-04" db="EMBL/GenBank/DDBJ databases">
        <authorList>
            <consortium name="DOE Joint Genome Institute"/>
            <person name="Kuo A."/>
            <person name="Kohler A."/>
            <person name="Nagy L.G."/>
            <person name="Floudas D."/>
            <person name="Copeland A."/>
            <person name="Barry K.W."/>
            <person name="Cichocki N."/>
            <person name="Veneault-Fourrey C."/>
            <person name="LaButti K."/>
            <person name="Lindquist E.A."/>
            <person name="Lipzen A."/>
            <person name="Lundell T."/>
            <person name="Morin E."/>
            <person name="Murat C."/>
            <person name="Sun H."/>
            <person name="Tunlid A."/>
            <person name="Henrissat B."/>
            <person name="Grigoriev I.V."/>
            <person name="Hibbett D.S."/>
            <person name="Martin F."/>
            <person name="Nordberg H.P."/>
            <person name="Cantor M.N."/>
            <person name="Hua S.X."/>
        </authorList>
    </citation>
    <scope>NUCLEOTIDE SEQUENCE [LARGE SCALE GENOMIC DNA]</scope>
    <source>
        <strain evidence="4 5">LaAM-08-1</strain>
    </source>
</reference>
<accession>A0A0C9Y2S1</accession>
<dbReference type="AlphaFoldDB" id="A0A0C9Y2S1"/>
<keyword evidence="5" id="KW-1185">Reference proteome</keyword>
<dbReference type="PROSITE" id="PS50203">
    <property type="entry name" value="CALPAIN_CAT"/>
    <property type="match status" value="1"/>
</dbReference>
<dbReference type="SUPFAM" id="SSF54001">
    <property type="entry name" value="Cysteine proteinases"/>
    <property type="match status" value="1"/>
</dbReference>
<dbReference type="Gene3D" id="3.90.70.10">
    <property type="entry name" value="Cysteine proteinases"/>
    <property type="match status" value="1"/>
</dbReference>
<sequence>MTKLANIQFFLIFLRAILDPDQFWVEELCRANNDRLFGGSVSKANEKMYTEVQGLIANHAYSVLRAVECKGKRFVVIRNPWGFRE</sequence>
<evidence type="ECO:0000313" key="4">
    <source>
        <dbReference type="EMBL" id="KIK02383.1"/>
    </source>
</evidence>
<evidence type="ECO:0000256" key="2">
    <source>
        <dbReference type="SAM" id="SignalP"/>
    </source>
</evidence>
<dbReference type="HOGENOM" id="CLU_2512988_0_0_1"/>
<evidence type="ECO:0000256" key="1">
    <source>
        <dbReference type="PROSITE-ProRule" id="PRU00239"/>
    </source>
</evidence>
<dbReference type="InterPro" id="IPR038765">
    <property type="entry name" value="Papain-like_cys_pep_sf"/>
</dbReference>
<reference evidence="5" key="2">
    <citation type="submission" date="2015-01" db="EMBL/GenBank/DDBJ databases">
        <title>Evolutionary Origins and Diversification of the Mycorrhizal Mutualists.</title>
        <authorList>
            <consortium name="DOE Joint Genome Institute"/>
            <consortium name="Mycorrhizal Genomics Consortium"/>
            <person name="Kohler A."/>
            <person name="Kuo A."/>
            <person name="Nagy L.G."/>
            <person name="Floudas D."/>
            <person name="Copeland A."/>
            <person name="Barry K.W."/>
            <person name="Cichocki N."/>
            <person name="Veneault-Fourrey C."/>
            <person name="LaButti K."/>
            <person name="Lindquist E.A."/>
            <person name="Lipzen A."/>
            <person name="Lundell T."/>
            <person name="Morin E."/>
            <person name="Murat C."/>
            <person name="Riley R."/>
            <person name="Ohm R."/>
            <person name="Sun H."/>
            <person name="Tunlid A."/>
            <person name="Henrissat B."/>
            <person name="Grigoriev I.V."/>
            <person name="Hibbett D.S."/>
            <person name="Martin F."/>
        </authorList>
    </citation>
    <scope>NUCLEOTIDE SEQUENCE [LARGE SCALE GENOMIC DNA]</scope>
    <source>
        <strain evidence="5">LaAM-08-1</strain>
    </source>
</reference>
<feature type="signal peptide" evidence="2">
    <location>
        <begin position="1"/>
        <end position="16"/>
    </location>
</feature>
<evidence type="ECO:0000259" key="3">
    <source>
        <dbReference type="PROSITE" id="PS50203"/>
    </source>
</evidence>
<organism evidence="4 5">
    <name type="scientific">Laccaria amethystina LaAM-08-1</name>
    <dbReference type="NCBI Taxonomy" id="1095629"/>
    <lineage>
        <taxon>Eukaryota</taxon>
        <taxon>Fungi</taxon>
        <taxon>Dikarya</taxon>
        <taxon>Basidiomycota</taxon>
        <taxon>Agaricomycotina</taxon>
        <taxon>Agaricomycetes</taxon>
        <taxon>Agaricomycetidae</taxon>
        <taxon>Agaricales</taxon>
        <taxon>Agaricineae</taxon>
        <taxon>Hydnangiaceae</taxon>
        <taxon>Laccaria</taxon>
    </lineage>
</organism>
<name>A0A0C9Y2S1_9AGAR</name>
<dbReference type="EMBL" id="KN838593">
    <property type="protein sequence ID" value="KIK02383.1"/>
    <property type="molecule type" value="Genomic_DNA"/>
</dbReference>
<keyword evidence="2" id="KW-0732">Signal</keyword>
<comment type="caution">
    <text evidence="1">Lacks conserved residue(s) required for the propagation of feature annotation.</text>
</comment>
<evidence type="ECO:0000313" key="5">
    <source>
        <dbReference type="Proteomes" id="UP000054477"/>
    </source>
</evidence>
<dbReference type="InterPro" id="IPR001300">
    <property type="entry name" value="Peptidase_C2_calpain_cat"/>
</dbReference>
<proteinExistence type="predicted"/>
<dbReference type="STRING" id="1095629.A0A0C9Y2S1"/>
<feature type="chain" id="PRO_5002206067" description="Calpain catalytic domain-containing protein" evidence="2">
    <location>
        <begin position="17"/>
        <end position="85"/>
    </location>
</feature>
<feature type="domain" description="Calpain catalytic" evidence="3">
    <location>
        <begin position="53"/>
        <end position="85"/>
    </location>
</feature>
<dbReference type="GO" id="GO:0004198">
    <property type="term" value="F:calcium-dependent cysteine-type endopeptidase activity"/>
    <property type="evidence" value="ECO:0007669"/>
    <property type="project" value="InterPro"/>
</dbReference>
<protein>
    <recommendedName>
        <fullName evidence="3">Calpain catalytic domain-containing protein</fullName>
    </recommendedName>
</protein>
<dbReference type="Proteomes" id="UP000054477">
    <property type="component" value="Unassembled WGS sequence"/>
</dbReference>
<dbReference type="GO" id="GO:0006508">
    <property type="term" value="P:proteolysis"/>
    <property type="evidence" value="ECO:0007669"/>
    <property type="project" value="InterPro"/>
</dbReference>
<gene>
    <name evidence="4" type="ORF">K443DRAFT_677625</name>
</gene>